<name>A0A1M5KX13_9BACT</name>
<accession>A0A1M5KX13</accession>
<dbReference type="AlphaFoldDB" id="A0A1M5KX13"/>
<organism evidence="1 2">
    <name type="scientific">Fodinibius roseus</name>
    <dbReference type="NCBI Taxonomy" id="1194090"/>
    <lineage>
        <taxon>Bacteria</taxon>
        <taxon>Pseudomonadati</taxon>
        <taxon>Balneolota</taxon>
        <taxon>Balneolia</taxon>
        <taxon>Balneolales</taxon>
        <taxon>Balneolaceae</taxon>
        <taxon>Fodinibius</taxon>
    </lineage>
</organism>
<proteinExistence type="predicted"/>
<dbReference type="EMBL" id="FQUS01000035">
    <property type="protein sequence ID" value="SHG57402.1"/>
    <property type="molecule type" value="Genomic_DNA"/>
</dbReference>
<protein>
    <submittedName>
        <fullName evidence="1">Uncharacterized protein</fullName>
    </submittedName>
</protein>
<evidence type="ECO:0000313" key="2">
    <source>
        <dbReference type="Proteomes" id="UP000184041"/>
    </source>
</evidence>
<sequence>MSAVTRDILPYHLQWKRWKAPRQYTLIISQDKKVSGRQTSIRCSIPLTFVMEQLRESFAVVRLRMDRPFFNGSHDYNKWQWVFARLLSLSRELHIRTRRCGAVREILNEQQIRKQWPDVKQQITEMYDDPLVKELLSRHEQNLSHHFQPLYRREPMLQFLCNDLFRSYSEKNPHETKKILPRHLGIIPFPVIECKQLTRLEPRRHEAEITIDGSPDTDRIDTEAVNRYLGQMVGAMPEQPYRFTYRGAYRVNTSLGCIREASLQVEGTLGKAYQKQTTYKLTGTDHE</sequence>
<reference evidence="1 2" key="1">
    <citation type="submission" date="2016-11" db="EMBL/GenBank/DDBJ databases">
        <authorList>
            <person name="Jaros S."/>
            <person name="Januszkiewicz K."/>
            <person name="Wedrychowicz H."/>
        </authorList>
    </citation>
    <scope>NUCLEOTIDE SEQUENCE [LARGE SCALE GENOMIC DNA]</scope>
    <source>
        <strain evidence="1 2">DSM 21986</strain>
    </source>
</reference>
<gene>
    <name evidence="1" type="ORF">SAMN05443144_13518</name>
</gene>
<dbReference type="STRING" id="1194090.SAMN05443144_13518"/>
<dbReference type="Proteomes" id="UP000184041">
    <property type="component" value="Unassembled WGS sequence"/>
</dbReference>
<dbReference type="OrthoDB" id="1157201at2"/>
<keyword evidence="2" id="KW-1185">Reference proteome</keyword>
<evidence type="ECO:0000313" key="1">
    <source>
        <dbReference type="EMBL" id="SHG57402.1"/>
    </source>
</evidence>